<gene>
    <name evidence="2" type="ORF">EVOR1521_LOCUS24119</name>
</gene>
<dbReference type="EMBL" id="CAUJNA010003389">
    <property type="protein sequence ID" value="CAJ1400872.1"/>
    <property type="molecule type" value="Genomic_DNA"/>
</dbReference>
<reference evidence="2" key="1">
    <citation type="submission" date="2023-08" db="EMBL/GenBank/DDBJ databases">
        <authorList>
            <person name="Chen Y."/>
            <person name="Shah S."/>
            <person name="Dougan E. K."/>
            <person name="Thang M."/>
            <person name="Chan C."/>
        </authorList>
    </citation>
    <scope>NUCLEOTIDE SEQUENCE</scope>
</reference>
<feature type="region of interest" description="Disordered" evidence="1">
    <location>
        <begin position="66"/>
        <end position="94"/>
    </location>
</feature>
<comment type="caution">
    <text evidence="2">The sequence shown here is derived from an EMBL/GenBank/DDBJ whole genome shotgun (WGS) entry which is preliminary data.</text>
</comment>
<feature type="compositionally biased region" description="Basic and acidic residues" evidence="1">
    <location>
        <begin position="67"/>
        <end position="85"/>
    </location>
</feature>
<name>A0AA36J868_9DINO</name>
<evidence type="ECO:0000256" key="1">
    <source>
        <dbReference type="SAM" id="MobiDB-lite"/>
    </source>
</evidence>
<sequence>MGKLGYSSKDCHLLIKMAEIGCSYQTNREIAVEIITIHHVLGKTWQVKMEELMAEHRQVPDVVAELSRLETEKRPSAKPKDTSKKGKDKGKKTR</sequence>
<dbReference type="Proteomes" id="UP001178507">
    <property type="component" value="Unassembled WGS sequence"/>
</dbReference>
<keyword evidence="3" id="KW-1185">Reference proteome</keyword>
<evidence type="ECO:0000313" key="2">
    <source>
        <dbReference type="EMBL" id="CAJ1400872.1"/>
    </source>
</evidence>
<protein>
    <submittedName>
        <fullName evidence="2">Uncharacterized protein</fullName>
    </submittedName>
</protein>
<proteinExistence type="predicted"/>
<evidence type="ECO:0000313" key="3">
    <source>
        <dbReference type="Proteomes" id="UP001178507"/>
    </source>
</evidence>
<accession>A0AA36J868</accession>
<organism evidence="2 3">
    <name type="scientific">Effrenium voratum</name>
    <dbReference type="NCBI Taxonomy" id="2562239"/>
    <lineage>
        <taxon>Eukaryota</taxon>
        <taxon>Sar</taxon>
        <taxon>Alveolata</taxon>
        <taxon>Dinophyceae</taxon>
        <taxon>Suessiales</taxon>
        <taxon>Symbiodiniaceae</taxon>
        <taxon>Effrenium</taxon>
    </lineage>
</organism>
<dbReference type="AlphaFoldDB" id="A0AA36J868"/>